<evidence type="ECO:0000259" key="2">
    <source>
        <dbReference type="PROSITE" id="PS51186"/>
    </source>
</evidence>
<reference evidence="4" key="1">
    <citation type="journal article" date="2012" name="PLoS Genet.">
        <title>The genomes of the fungal plant pathogens Cladosporium fulvum and Dothistroma septosporum reveal adaptation to different hosts and lifestyles but also signatures of common ancestry.</title>
        <authorList>
            <person name="de Wit P.J.G.M."/>
            <person name="van der Burgt A."/>
            <person name="Oekmen B."/>
            <person name="Stergiopoulos I."/>
            <person name="Abd-Elsalam K.A."/>
            <person name="Aerts A.L."/>
            <person name="Bahkali A.H."/>
            <person name="Beenen H.G."/>
            <person name="Chettri P."/>
            <person name="Cox M.P."/>
            <person name="Datema E."/>
            <person name="de Vries R.P."/>
            <person name="Dhillon B."/>
            <person name="Ganley A.R."/>
            <person name="Griffiths S.A."/>
            <person name="Guo Y."/>
            <person name="Hamelin R.C."/>
            <person name="Henrissat B."/>
            <person name="Kabir M.S."/>
            <person name="Jashni M.K."/>
            <person name="Kema G."/>
            <person name="Klaubauf S."/>
            <person name="Lapidus A."/>
            <person name="Levasseur A."/>
            <person name="Lindquist E."/>
            <person name="Mehrabi R."/>
            <person name="Ohm R.A."/>
            <person name="Owen T.J."/>
            <person name="Salamov A."/>
            <person name="Schwelm A."/>
            <person name="Schijlen E."/>
            <person name="Sun H."/>
            <person name="van den Burg H.A."/>
            <person name="van Ham R.C.H.J."/>
            <person name="Zhang S."/>
            <person name="Goodwin S.B."/>
            <person name="Grigoriev I.V."/>
            <person name="Collemare J."/>
            <person name="Bradshaw R.E."/>
        </authorList>
    </citation>
    <scope>NUCLEOTIDE SEQUENCE [LARGE SCALE GENOMIC DNA]</scope>
    <source>
        <strain evidence="4">NZE10 / CBS 128990</strain>
    </source>
</reference>
<evidence type="ECO:0000313" key="3">
    <source>
        <dbReference type="EMBL" id="EME41264.1"/>
    </source>
</evidence>
<proteinExistence type="predicted"/>
<dbReference type="InterPro" id="IPR050769">
    <property type="entry name" value="NAT_camello-type"/>
</dbReference>
<evidence type="ECO:0000313" key="4">
    <source>
        <dbReference type="Proteomes" id="UP000016933"/>
    </source>
</evidence>
<feature type="domain" description="N-acetyltransferase" evidence="2">
    <location>
        <begin position="12"/>
        <end position="177"/>
    </location>
</feature>
<dbReference type="eggNOG" id="ENOG502SUUC">
    <property type="taxonomic scope" value="Eukaryota"/>
</dbReference>
<evidence type="ECO:0000256" key="1">
    <source>
        <dbReference type="ARBA" id="ARBA00022679"/>
    </source>
</evidence>
<keyword evidence="4" id="KW-1185">Reference proteome</keyword>
<keyword evidence="1" id="KW-0808">Transferase</keyword>
<dbReference type="PROSITE" id="PS51186">
    <property type="entry name" value="GNAT"/>
    <property type="match status" value="1"/>
</dbReference>
<dbReference type="Gene3D" id="3.40.630.30">
    <property type="match status" value="1"/>
</dbReference>
<dbReference type="InterPro" id="IPR016181">
    <property type="entry name" value="Acyl_CoA_acyltransferase"/>
</dbReference>
<dbReference type="Pfam" id="PF00583">
    <property type="entry name" value="Acetyltransf_1"/>
    <property type="match status" value="1"/>
</dbReference>
<dbReference type="OrthoDB" id="41532at2759"/>
<dbReference type="EMBL" id="KB446542">
    <property type="protein sequence ID" value="EME41264.1"/>
    <property type="molecule type" value="Genomic_DNA"/>
</dbReference>
<dbReference type="AlphaFoldDB" id="N1PGM2"/>
<dbReference type="PANTHER" id="PTHR13947">
    <property type="entry name" value="GNAT FAMILY N-ACETYLTRANSFERASE"/>
    <property type="match status" value="1"/>
</dbReference>
<dbReference type="SUPFAM" id="SSF55729">
    <property type="entry name" value="Acyl-CoA N-acyltransferases (Nat)"/>
    <property type="match status" value="1"/>
</dbReference>
<accession>N1PGM2</accession>
<dbReference type="PANTHER" id="PTHR13947:SF37">
    <property type="entry name" value="LD18367P"/>
    <property type="match status" value="1"/>
</dbReference>
<dbReference type="CDD" id="cd04301">
    <property type="entry name" value="NAT_SF"/>
    <property type="match status" value="1"/>
</dbReference>
<sequence length="178" mass="20002">MSQETTDISQTISIRPRRTEDLASCIGILNRVYDLDGYPVHGVSNASSFLDFDALEQAFVAEYHGKIIGHVAIGEANDSDVAVQLWRTQHPATPIAVLERLFVDPRSRGSGTAAKLIEAAEAWSNERRQRLVLFVLEKDRVAERLYRRLGWEHFGTTTFRFGESKTMSALCFVCPTEL</sequence>
<protein>
    <recommendedName>
        <fullName evidence="2">N-acetyltransferase domain-containing protein</fullName>
    </recommendedName>
</protein>
<dbReference type="HOGENOM" id="CLU_123909_0_0_1"/>
<gene>
    <name evidence="3" type="ORF">DOTSEDRAFT_90163</name>
</gene>
<dbReference type="Proteomes" id="UP000016933">
    <property type="component" value="Unassembled WGS sequence"/>
</dbReference>
<dbReference type="OMA" id="GYPVNWP"/>
<name>N1PGM2_DOTSN</name>
<dbReference type="GO" id="GO:0008080">
    <property type="term" value="F:N-acetyltransferase activity"/>
    <property type="evidence" value="ECO:0007669"/>
    <property type="project" value="InterPro"/>
</dbReference>
<organism evidence="3 4">
    <name type="scientific">Dothistroma septosporum (strain NZE10 / CBS 128990)</name>
    <name type="common">Red band needle blight fungus</name>
    <name type="synonym">Mycosphaerella pini</name>
    <dbReference type="NCBI Taxonomy" id="675120"/>
    <lineage>
        <taxon>Eukaryota</taxon>
        <taxon>Fungi</taxon>
        <taxon>Dikarya</taxon>
        <taxon>Ascomycota</taxon>
        <taxon>Pezizomycotina</taxon>
        <taxon>Dothideomycetes</taxon>
        <taxon>Dothideomycetidae</taxon>
        <taxon>Mycosphaerellales</taxon>
        <taxon>Mycosphaerellaceae</taxon>
        <taxon>Dothistroma</taxon>
    </lineage>
</organism>
<dbReference type="InterPro" id="IPR000182">
    <property type="entry name" value="GNAT_dom"/>
</dbReference>
<reference evidence="3 4" key="2">
    <citation type="journal article" date="2012" name="PLoS Pathog.">
        <title>Diverse lifestyles and strategies of plant pathogenesis encoded in the genomes of eighteen Dothideomycetes fungi.</title>
        <authorList>
            <person name="Ohm R.A."/>
            <person name="Feau N."/>
            <person name="Henrissat B."/>
            <person name="Schoch C.L."/>
            <person name="Horwitz B.A."/>
            <person name="Barry K.W."/>
            <person name="Condon B.J."/>
            <person name="Copeland A.C."/>
            <person name="Dhillon B."/>
            <person name="Glaser F."/>
            <person name="Hesse C.N."/>
            <person name="Kosti I."/>
            <person name="LaButti K."/>
            <person name="Lindquist E.A."/>
            <person name="Lucas S."/>
            <person name="Salamov A.A."/>
            <person name="Bradshaw R.E."/>
            <person name="Ciuffetti L."/>
            <person name="Hamelin R.C."/>
            <person name="Kema G.H.J."/>
            <person name="Lawrence C."/>
            <person name="Scott J.A."/>
            <person name="Spatafora J.W."/>
            <person name="Turgeon B.G."/>
            <person name="de Wit P.J.G.M."/>
            <person name="Zhong S."/>
            <person name="Goodwin S.B."/>
            <person name="Grigoriev I.V."/>
        </authorList>
    </citation>
    <scope>NUCLEOTIDE SEQUENCE [LARGE SCALE GENOMIC DNA]</scope>
    <source>
        <strain evidence="4">NZE10 / CBS 128990</strain>
    </source>
</reference>